<dbReference type="Proteomes" id="UP000284403">
    <property type="component" value="Unassembled WGS sequence"/>
</dbReference>
<feature type="transmembrane region" description="Helical" evidence="5">
    <location>
        <begin position="53"/>
        <end position="74"/>
    </location>
</feature>
<evidence type="ECO:0000256" key="2">
    <source>
        <dbReference type="ARBA" id="ARBA00022692"/>
    </source>
</evidence>
<evidence type="ECO:0008006" key="8">
    <source>
        <dbReference type="Google" id="ProtNLM"/>
    </source>
</evidence>
<keyword evidence="7" id="KW-1185">Reference proteome</keyword>
<comment type="caution">
    <text evidence="6">The sequence shown here is derived from an EMBL/GenBank/DDBJ whole genome shotgun (WGS) entry which is preliminary data.</text>
</comment>
<reference evidence="6 7" key="1">
    <citation type="journal article" date="2018" name="BMC Genomics">
        <title>Genomic comparison of Trypanosoma conorhini and Trypanosoma rangeli to Trypanosoma cruzi strains of high and low virulence.</title>
        <authorList>
            <person name="Bradwell K.R."/>
            <person name="Koparde V.N."/>
            <person name="Matveyev A.V."/>
            <person name="Serrano M.G."/>
            <person name="Alves J.M."/>
            <person name="Parikh H."/>
            <person name="Huang B."/>
            <person name="Lee V."/>
            <person name="Espinosa-Alvarez O."/>
            <person name="Ortiz P.A."/>
            <person name="Costa-Martins A.G."/>
            <person name="Teixeira M.M."/>
            <person name="Buck G.A."/>
        </authorList>
    </citation>
    <scope>NUCLEOTIDE SEQUENCE [LARGE SCALE GENOMIC DNA]</scope>
    <source>
        <strain evidence="6 7">025E</strain>
    </source>
</reference>
<dbReference type="PANTHER" id="PTHR13531:SF6">
    <property type="entry name" value="TMEM (HUMAN TRANSMEMBRANE PROTEIN) HOMOLOG"/>
    <property type="match status" value="1"/>
</dbReference>
<name>A0A422PR31_9TRYP</name>
<dbReference type="GO" id="GO:0016020">
    <property type="term" value="C:membrane"/>
    <property type="evidence" value="ECO:0007669"/>
    <property type="project" value="UniProtKB-SubCell"/>
</dbReference>
<feature type="transmembrane region" description="Helical" evidence="5">
    <location>
        <begin position="20"/>
        <end position="41"/>
    </location>
</feature>
<dbReference type="PANTHER" id="PTHR13531">
    <property type="entry name" value="GEO07735P1-RELATED-RELATED"/>
    <property type="match status" value="1"/>
</dbReference>
<dbReference type="GeneID" id="40317569"/>
<dbReference type="InterPro" id="IPR019184">
    <property type="entry name" value="Uncharacterised_TM-17"/>
</dbReference>
<gene>
    <name evidence="6" type="ORF">Tco025E_03958</name>
</gene>
<evidence type="ECO:0000256" key="1">
    <source>
        <dbReference type="ARBA" id="ARBA00004141"/>
    </source>
</evidence>
<keyword evidence="4 5" id="KW-0472">Membrane</keyword>
<proteinExistence type="predicted"/>
<evidence type="ECO:0000256" key="3">
    <source>
        <dbReference type="ARBA" id="ARBA00022989"/>
    </source>
</evidence>
<evidence type="ECO:0000313" key="7">
    <source>
        <dbReference type="Proteomes" id="UP000284403"/>
    </source>
</evidence>
<comment type="subcellular location">
    <subcellularLocation>
        <location evidence="1">Membrane</location>
        <topology evidence="1">Multi-pass membrane protein</topology>
    </subcellularLocation>
</comment>
<keyword evidence="3 5" id="KW-1133">Transmembrane helix</keyword>
<evidence type="ECO:0000313" key="6">
    <source>
        <dbReference type="EMBL" id="RNF19967.1"/>
    </source>
</evidence>
<accession>A0A422PR31</accession>
<sequence length="159" mass="18367">MRVRTYHRHRINKSSPLLAALVTTNVAYSLFFALPVLAASLRKRWDRGITSSQQTWCVCIAVFWFMAELPRLFFGHTSNRQEYVPGLIRFLGLTLLPQLPFVVLYNVMWPQPDSLDYAVSVTMLILLVAEFFCSVKLLGTLVKSNQIEYYVYRMHVSGE</sequence>
<dbReference type="AlphaFoldDB" id="A0A422PR31"/>
<evidence type="ECO:0000256" key="4">
    <source>
        <dbReference type="ARBA" id="ARBA00023136"/>
    </source>
</evidence>
<evidence type="ECO:0000256" key="5">
    <source>
        <dbReference type="SAM" id="Phobius"/>
    </source>
</evidence>
<dbReference type="GO" id="GO:1905515">
    <property type="term" value="P:non-motile cilium assembly"/>
    <property type="evidence" value="ECO:0007669"/>
    <property type="project" value="TreeGrafter"/>
</dbReference>
<keyword evidence="2 5" id="KW-0812">Transmembrane</keyword>
<dbReference type="RefSeq" id="XP_029229041.1">
    <property type="nucleotide sequence ID" value="XM_029370874.1"/>
</dbReference>
<organism evidence="6 7">
    <name type="scientific">Trypanosoma conorhini</name>
    <dbReference type="NCBI Taxonomy" id="83891"/>
    <lineage>
        <taxon>Eukaryota</taxon>
        <taxon>Discoba</taxon>
        <taxon>Euglenozoa</taxon>
        <taxon>Kinetoplastea</taxon>
        <taxon>Metakinetoplastina</taxon>
        <taxon>Trypanosomatida</taxon>
        <taxon>Trypanosomatidae</taxon>
        <taxon>Trypanosoma</taxon>
    </lineage>
</organism>
<feature type="transmembrane region" description="Helical" evidence="5">
    <location>
        <begin position="117"/>
        <end position="138"/>
    </location>
</feature>
<feature type="transmembrane region" description="Helical" evidence="5">
    <location>
        <begin position="86"/>
        <end position="105"/>
    </location>
</feature>
<dbReference type="EMBL" id="MKKU01000191">
    <property type="protein sequence ID" value="RNF19967.1"/>
    <property type="molecule type" value="Genomic_DNA"/>
</dbReference>
<dbReference type="Pfam" id="PF09799">
    <property type="entry name" value="Transmemb_17"/>
    <property type="match status" value="1"/>
</dbReference>
<dbReference type="GO" id="GO:0035869">
    <property type="term" value="C:ciliary transition zone"/>
    <property type="evidence" value="ECO:0007669"/>
    <property type="project" value="TreeGrafter"/>
</dbReference>
<protein>
    <recommendedName>
        <fullName evidence="8">Transmembrane protein</fullName>
    </recommendedName>
</protein>
<dbReference type="OrthoDB" id="311720at2759"/>